<dbReference type="AlphaFoldDB" id="A0A1F4NQ91"/>
<feature type="compositionally biased region" description="Low complexity" evidence="1">
    <location>
        <begin position="300"/>
        <end position="313"/>
    </location>
</feature>
<organism evidence="2 3">
    <name type="scientific">candidate division Kazan bacterium RIFCSPLOWO2_01_FULL_45_19</name>
    <dbReference type="NCBI Taxonomy" id="1798538"/>
    <lineage>
        <taxon>Bacteria</taxon>
        <taxon>Bacteria division Kazan-3B-28</taxon>
    </lineage>
</organism>
<comment type="caution">
    <text evidence="2">The sequence shown here is derived from an EMBL/GenBank/DDBJ whole genome shotgun (WGS) entry which is preliminary data.</text>
</comment>
<gene>
    <name evidence="2" type="ORF">A3K51_01170</name>
</gene>
<evidence type="ECO:0000313" key="2">
    <source>
        <dbReference type="EMBL" id="OGB73457.1"/>
    </source>
</evidence>
<evidence type="ECO:0000313" key="3">
    <source>
        <dbReference type="Proteomes" id="UP000178085"/>
    </source>
</evidence>
<reference evidence="2 3" key="1">
    <citation type="journal article" date="2016" name="Nat. Commun.">
        <title>Thousands of microbial genomes shed light on interconnected biogeochemical processes in an aquifer system.</title>
        <authorList>
            <person name="Anantharaman K."/>
            <person name="Brown C.T."/>
            <person name="Hug L.A."/>
            <person name="Sharon I."/>
            <person name="Castelle C.J."/>
            <person name="Probst A.J."/>
            <person name="Thomas B.C."/>
            <person name="Singh A."/>
            <person name="Wilkins M.J."/>
            <person name="Karaoz U."/>
            <person name="Brodie E.L."/>
            <person name="Williams K.H."/>
            <person name="Hubbard S.S."/>
            <person name="Banfield J.F."/>
        </authorList>
    </citation>
    <scope>NUCLEOTIDE SEQUENCE [LARGE SCALE GENOMIC DNA]</scope>
</reference>
<accession>A0A1F4NQ91</accession>
<sequence>MQFLKQNFYPRRKSGKLFSKLTHRQNILARISWALILAITFTNIQWNFSDFDILPAPTPKAEAQAADQTILYFKNDTATSSAYYDITGPNNEESSYTDGNAADPTGKTTAIAMHPIFGALIPTTTTDNVNLTTSRANMNVWYRTFIMPLANNTTFNSTTTFNIGVSADENNAAANAVVVGFVYVYDGDENPSANVQTLAGPTASSEVGTGNQGLEWDIANGLGAGSYTTDTDDYLAVELWVNFPTTTARNVTLRWGGNVVVAAGTGNIAPASRITINGTKIDTFDPLFFRETSADRHPTNETTTELTPEGGTLDSRRMGTVAGSSAETNAQDTTASGEWLLNVFTSPPLAAQTIPASSNFIIKLAGNESNASANAQFRYSIYTWDADDTIGDTIVGFANSGVEWLAADTTDNQVEIVVNNGAGAITISDGERLVIELNTTVVNSYTITHYFGGANTPTTAATNSALIPPLNSDRRPLQYLAQEYDQANFWFDEDDEDHTSSDVHSAWTDTAGSINENQSGTYTEDTNFRVRIQIVNLGGETDTLAPTLYYCDFFSCSYAQVTDSSTDVQIAPTANIDQNDVTTRQLTEQTPGWDFSAGRMVDTYGVATTSVSMTAWTYTEYEWSITAINPGMYNLKVRDGSTELTYYSSTAFFTAQEGSSLGVTAPTNVTLTTGNPGTTSETTFGAGELVAVTYGSAGWSLTVSSSVFTGSPTLYVIPAANVKLRTDGIPPAGGSDTYTIWSGVTTNVSEPSAGTYSLDTAKTVGTRSSGTGGDVTNVRPTIQIVIPPDAVVEEYTGDLTFTVA</sequence>
<dbReference type="EMBL" id="METD01000001">
    <property type="protein sequence ID" value="OGB73457.1"/>
    <property type="molecule type" value="Genomic_DNA"/>
</dbReference>
<protein>
    <submittedName>
        <fullName evidence="2">Uncharacterized protein</fullName>
    </submittedName>
</protein>
<proteinExistence type="predicted"/>
<name>A0A1F4NQ91_UNCK3</name>
<dbReference type="Proteomes" id="UP000178085">
    <property type="component" value="Unassembled WGS sequence"/>
</dbReference>
<evidence type="ECO:0000256" key="1">
    <source>
        <dbReference type="SAM" id="MobiDB-lite"/>
    </source>
</evidence>
<feature type="region of interest" description="Disordered" evidence="1">
    <location>
        <begin position="295"/>
        <end position="314"/>
    </location>
</feature>